<dbReference type="InterPro" id="IPR050389">
    <property type="entry name" value="LysR-type_TF"/>
</dbReference>
<dbReference type="RefSeq" id="WP_160056671.1">
    <property type="nucleotide sequence ID" value="NZ_BMQX01000044.1"/>
</dbReference>
<name>A0ABQ2RLS4_9GAMM</name>
<dbReference type="SUPFAM" id="SSF46785">
    <property type="entry name" value="Winged helix' DNA-binding domain"/>
    <property type="match status" value="1"/>
</dbReference>
<dbReference type="PROSITE" id="PS50931">
    <property type="entry name" value="HTH_LYSR"/>
    <property type="match status" value="1"/>
</dbReference>
<dbReference type="PANTHER" id="PTHR30118:SF6">
    <property type="entry name" value="HTH-TYPE TRANSCRIPTIONAL REGULATOR LEUO"/>
    <property type="match status" value="1"/>
</dbReference>
<evidence type="ECO:0000256" key="4">
    <source>
        <dbReference type="ARBA" id="ARBA00023163"/>
    </source>
</evidence>
<evidence type="ECO:0000256" key="1">
    <source>
        <dbReference type="ARBA" id="ARBA00009437"/>
    </source>
</evidence>
<dbReference type="PRINTS" id="PR00039">
    <property type="entry name" value="HTHLYSR"/>
</dbReference>
<sequence>MVKQLKHIHIMNVFAMVDKYMNDELSQKLATLDLNLLRVFCVVCQLSSITRAAEQLAITQSSVSNAINRLKTALDCELFIRVGRGIEPTASGLHIFNSVQPMLDAIEQTLRGIREFDPHTSTRVFTIYANESVIDLLQPLLDKALASLSVRVVLRNSPVLEAEQYQDLQMQKVDLVIDIVPPKMKTFSFQKVAQEQIVCVVREQHPHIKQQVSSGQYFAAEHVMYRFHRDNMRVADIIAHEPLPPRTLHSEHTSLLSMLSLISKSNAIGIAPYAFTQSYAQLFKLKLLKLPFETRPIELFSIWPSKHAQDKSCIWLRQTIETLMKQAYTA</sequence>
<keyword evidence="7" id="KW-1185">Reference proteome</keyword>
<accession>A0ABQ2RLS4</accession>
<evidence type="ECO:0000256" key="2">
    <source>
        <dbReference type="ARBA" id="ARBA00023015"/>
    </source>
</evidence>
<dbReference type="SUPFAM" id="SSF53850">
    <property type="entry name" value="Periplasmic binding protein-like II"/>
    <property type="match status" value="1"/>
</dbReference>
<protein>
    <submittedName>
        <fullName evidence="6">LysR family transcriptional regulator</fullName>
    </submittedName>
</protein>
<keyword evidence="3" id="KW-0238">DNA-binding</keyword>
<organism evidence="6 7">
    <name type="scientific">Shewanella litoralis</name>
    <dbReference type="NCBI Taxonomy" id="2282700"/>
    <lineage>
        <taxon>Bacteria</taxon>
        <taxon>Pseudomonadati</taxon>
        <taxon>Pseudomonadota</taxon>
        <taxon>Gammaproteobacteria</taxon>
        <taxon>Alteromonadales</taxon>
        <taxon>Shewanellaceae</taxon>
        <taxon>Shewanella</taxon>
    </lineage>
</organism>
<evidence type="ECO:0000313" key="7">
    <source>
        <dbReference type="Proteomes" id="UP000619118"/>
    </source>
</evidence>
<evidence type="ECO:0000313" key="6">
    <source>
        <dbReference type="EMBL" id="GGQ34593.1"/>
    </source>
</evidence>
<dbReference type="PANTHER" id="PTHR30118">
    <property type="entry name" value="HTH-TYPE TRANSCRIPTIONAL REGULATOR LEUO-RELATED"/>
    <property type="match status" value="1"/>
</dbReference>
<comment type="caution">
    <text evidence="6">The sequence shown here is derived from an EMBL/GenBank/DDBJ whole genome shotgun (WGS) entry which is preliminary data.</text>
</comment>
<dbReference type="Pfam" id="PF00126">
    <property type="entry name" value="HTH_1"/>
    <property type="match status" value="1"/>
</dbReference>
<dbReference type="InterPro" id="IPR036388">
    <property type="entry name" value="WH-like_DNA-bd_sf"/>
</dbReference>
<evidence type="ECO:0000259" key="5">
    <source>
        <dbReference type="PROSITE" id="PS50931"/>
    </source>
</evidence>
<proteinExistence type="inferred from homology"/>
<dbReference type="Proteomes" id="UP000619118">
    <property type="component" value="Unassembled WGS sequence"/>
</dbReference>
<comment type="similarity">
    <text evidence="1">Belongs to the LysR transcriptional regulatory family.</text>
</comment>
<reference evidence="7" key="1">
    <citation type="journal article" date="2019" name="Int. J. Syst. Evol. Microbiol.">
        <title>The Global Catalogue of Microorganisms (GCM) 10K type strain sequencing project: providing services to taxonomists for standard genome sequencing and annotation.</title>
        <authorList>
            <consortium name="The Broad Institute Genomics Platform"/>
            <consortium name="The Broad Institute Genome Sequencing Center for Infectious Disease"/>
            <person name="Wu L."/>
            <person name="Ma J."/>
        </authorList>
    </citation>
    <scope>NUCLEOTIDE SEQUENCE [LARGE SCALE GENOMIC DNA]</scope>
    <source>
        <strain evidence="7">JCM 32306</strain>
    </source>
</reference>
<feature type="domain" description="HTH lysR-type" evidence="5">
    <location>
        <begin position="32"/>
        <end position="89"/>
    </location>
</feature>
<keyword evidence="2" id="KW-0805">Transcription regulation</keyword>
<dbReference type="Gene3D" id="3.40.190.10">
    <property type="entry name" value="Periplasmic binding protein-like II"/>
    <property type="match status" value="2"/>
</dbReference>
<gene>
    <name evidence="6" type="ORF">GCM10009411_37510</name>
</gene>
<dbReference type="EMBL" id="BMQX01000044">
    <property type="protein sequence ID" value="GGQ34593.1"/>
    <property type="molecule type" value="Genomic_DNA"/>
</dbReference>
<dbReference type="InterPro" id="IPR005119">
    <property type="entry name" value="LysR_subst-bd"/>
</dbReference>
<evidence type="ECO:0000256" key="3">
    <source>
        <dbReference type="ARBA" id="ARBA00023125"/>
    </source>
</evidence>
<dbReference type="InterPro" id="IPR036390">
    <property type="entry name" value="WH_DNA-bd_sf"/>
</dbReference>
<dbReference type="InterPro" id="IPR000847">
    <property type="entry name" value="LysR_HTH_N"/>
</dbReference>
<dbReference type="Gene3D" id="1.10.10.10">
    <property type="entry name" value="Winged helix-like DNA-binding domain superfamily/Winged helix DNA-binding domain"/>
    <property type="match status" value="1"/>
</dbReference>
<keyword evidence="4" id="KW-0804">Transcription</keyword>
<dbReference type="Pfam" id="PF03466">
    <property type="entry name" value="LysR_substrate"/>
    <property type="match status" value="1"/>
</dbReference>